<name>A0A327VX98_9BACT</name>
<reference evidence="1 2" key="1">
    <citation type="submission" date="2018-06" db="EMBL/GenBank/DDBJ databases">
        <title>Genomic Encyclopedia of Archaeal and Bacterial Type Strains, Phase II (KMG-II): from individual species to whole genera.</title>
        <authorList>
            <person name="Goeker M."/>
        </authorList>
    </citation>
    <scope>NUCLEOTIDE SEQUENCE [LARGE SCALE GENOMIC DNA]</scope>
    <source>
        <strain evidence="1 2">DSM 29821</strain>
    </source>
</reference>
<proteinExistence type="predicted"/>
<sequence>MNQHEQLVVLLEAFKRKPIEEQHRLAWNMFFSFFKIFPLETTQKMINDLCAVSQSEAIFCFTESSKIKLLTFCGYLNKSLELLDYEVKKWEKDKDLPQFEDEEE</sequence>
<dbReference type="RefSeq" id="WP_111593130.1">
    <property type="nucleotide sequence ID" value="NZ_QLMA01000005.1"/>
</dbReference>
<dbReference type="AlphaFoldDB" id="A0A327VX98"/>
<evidence type="ECO:0000313" key="2">
    <source>
        <dbReference type="Proteomes" id="UP000249819"/>
    </source>
</evidence>
<dbReference type="EMBL" id="QLMA01000005">
    <property type="protein sequence ID" value="RAJ80112.1"/>
    <property type="molecule type" value="Genomic_DNA"/>
</dbReference>
<gene>
    <name evidence="1" type="ORF">CLV59_105219</name>
</gene>
<comment type="caution">
    <text evidence="1">The sequence shown here is derived from an EMBL/GenBank/DDBJ whole genome shotgun (WGS) entry which is preliminary data.</text>
</comment>
<organism evidence="1 2">
    <name type="scientific">Chitinophaga dinghuensis</name>
    <dbReference type="NCBI Taxonomy" id="1539050"/>
    <lineage>
        <taxon>Bacteria</taxon>
        <taxon>Pseudomonadati</taxon>
        <taxon>Bacteroidota</taxon>
        <taxon>Chitinophagia</taxon>
        <taxon>Chitinophagales</taxon>
        <taxon>Chitinophagaceae</taxon>
        <taxon>Chitinophaga</taxon>
    </lineage>
</organism>
<accession>A0A327VX98</accession>
<keyword evidence="2" id="KW-1185">Reference proteome</keyword>
<dbReference type="Proteomes" id="UP000249819">
    <property type="component" value="Unassembled WGS sequence"/>
</dbReference>
<protein>
    <submittedName>
        <fullName evidence="1">Uncharacterized protein</fullName>
    </submittedName>
</protein>
<dbReference type="OrthoDB" id="9880042at2"/>
<evidence type="ECO:0000313" key="1">
    <source>
        <dbReference type="EMBL" id="RAJ80112.1"/>
    </source>
</evidence>